<dbReference type="Pfam" id="PF00028">
    <property type="entry name" value="Cadherin"/>
    <property type="match status" value="1"/>
</dbReference>
<dbReference type="PANTHER" id="PTHR24028:SF146">
    <property type="entry name" value="CADHERIN 96CB, ISOFORM D-RELATED"/>
    <property type="match status" value="1"/>
</dbReference>
<evidence type="ECO:0000313" key="11">
    <source>
        <dbReference type="Proteomes" id="UP000326759"/>
    </source>
</evidence>
<evidence type="ECO:0000256" key="5">
    <source>
        <dbReference type="ARBA" id="ARBA00022989"/>
    </source>
</evidence>
<evidence type="ECO:0000256" key="6">
    <source>
        <dbReference type="ARBA" id="ARBA00023136"/>
    </source>
</evidence>
<protein>
    <recommendedName>
        <fullName evidence="9">Cadherin domain-containing protein</fullName>
    </recommendedName>
</protein>
<dbReference type="AlphaFoldDB" id="A0A5N5TPF6"/>
<dbReference type="InterPro" id="IPR002126">
    <property type="entry name" value="Cadherin-like_dom"/>
</dbReference>
<reference evidence="10 11" key="1">
    <citation type="journal article" date="2019" name="PLoS Biol.">
        <title>Sex chromosomes control vertical transmission of feminizing Wolbachia symbionts in an isopod.</title>
        <authorList>
            <person name="Becking T."/>
            <person name="Chebbi M.A."/>
            <person name="Giraud I."/>
            <person name="Moumen B."/>
            <person name="Laverre T."/>
            <person name="Caubet Y."/>
            <person name="Peccoud J."/>
            <person name="Gilbert C."/>
            <person name="Cordaux R."/>
        </authorList>
    </citation>
    <scope>NUCLEOTIDE SEQUENCE [LARGE SCALE GENOMIC DNA]</scope>
    <source>
        <strain evidence="10">ANa2</strain>
        <tissue evidence="10">Whole body excluding digestive tract and cuticle</tissue>
    </source>
</reference>
<keyword evidence="11" id="KW-1185">Reference proteome</keyword>
<dbReference type="PROSITE" id="PS50268">
    <property type="entry name" value="CADHERIN_2"/>
    <property type="match status" value="1"/>
</dbReference>
<comment type="subcellular location">
    <subcellularLocation>
        <location evidence="1">Membrane</location>
        <topology evidence="1">Single-pass membrane protein</topology>
    </subcellularLocation>
</comment>
<dbReference type="InterPro" id="IPR015919">
    <property type="entry name" value="Cadherin-like_sf"/>
</dbReference>
<keyword evidence="2" id="KW-0812">Transmembrane</keyword>
<feature type="non-terminal residue" evidence="10">
    <location>
        <position position="172"/>
    </location>
</feature>
<dbReference type="PANTHER" id="PTHR24028">
    <property type="entry name" value="CADHERIN-87A"/>
    <property type="match status" value="1"/>
</dbReference>
<dbReference type="GO" id="GO:0007156">
    <property type="term" value="P:homophilic cell adhesion via plasma membrane adhesion molecules"/>
    <property type="evidence" value="ECO:0007669"/>
    <property type="project" value="InterPro"/>
</dbReference>
<keyword evidence="6" id="KW-0472">Membrane</keyword>
<name>A0A5N5TPF6_9CRUS</name>
<dbReference type="SUPFAM" id="SSF49313">
    <property type="entry name" value="Cadherin-like"/>
    <property type="match status" value="1"/>
</dbReference>
<dbReference type="GO" id="GO:0005509">
    <property type="term" value="F:calcium ion binding"/>
    <property type="evidence" value="ECO:0007669"/>
    <property type="project" value="UniProtKB-UniRule"/>
</dbReference>
<evidence type="ECO:0000259" key="9">
    <source>
        <dbReference type="PROSITE" id="PS50268"/>
    </source>
</evidence>
<evidence type="ECO:0000256" key="3">
    <source>
        <dbReference type="ARBA" id="ARBA00022737"/>
    </source>
</evidence>
<dbReference type="CDD" id="cd11304">
    <property type="entry name" value="Cadherin_repeat"/>
    <property type="match status" value="1"/>
</dbReference>
<dbReference type="Gene3D" id="2.60.40.60">
    <property type="entry name" value="Cadherins"/>
    <property type="match status" value="1"/>
</dbReference>
<feature type="domain" description="Cadherin" evidence="9">
    <location>
        <begin position="46"/>
        <end position="162"/>
    </location>
</feature>
<organism evidence="10 11">
    <name type="scientific">Armadillidium nasatum</name>
    <dbReference type="NCBI Taxonomy" id="96803"/>
    <lineage>
        <taxon>Eukaryota</taxon>
        <taxon>Metazoa</taxon>
        <taxon>Ecdysozoa</taxon>
        <taxon>Arthropoda</taxon>
        <taxon>Crustacea</taxon>
        <taxon>Multicrustacea</taxon>
        <taxon>Malacostraca</taxon>
        <taxon>Eumalacostraca</taxon>
        <taxon>Peracarida</taxon>
        <taxon>Isopoda</taxon>
        <taxon>Oniscidea</taxon>
        <taxon>Crinocheta</taxon>
        <taxon>Armadillidiidae</taxon>
        <taxon>Armadillidium</taxon>
    </lineage>
</organism>
<feature type="non-terminal residue" evidence="10">
    <location>
        <position position="1"/>
    </location>
</feature>
<dbReference type="InterPro" id="IPR050174">
    <property type="entry name" value="Protocadherin/Cadherin-CA"/>
</dbReference>
<keyword evidence="7" id="KW-0325">Glycoprotein</keyword>
<evidence type="ECO:0000313" key="10">
    <source>
        <dbReference type="EMBL" id="KAB7508063.1"/>
    </source>
</evidence>
<proteinExistence type="predicted"/>
<dbReference type="SMART" id="SM00112">
    <property type="entry name" value="CA"/>
    <property type="match status" value="1"/>
</dbReference>
<dbReference type="PROSITE" id="PS00232">
    <property type="entry name" value="CADHERIN_1"/>
    <property type="match status" value="1"/>
</dbReference>
<keyword evidence="5" id="KW-1133">Transmembrane helix</keyword>
<evidence type="ECO:0000256" key="4">
    <source>
        <dbReference type="ARBA" id="ARBA00022837"/>
    </source>
</evidence>
<dbReference type="OrthoDB" id="6606209at2759"/>
<gene>
    <name evidence="10" type="ORF">Anas_00232</name>
</gene>
<evidence type="ECO:0000256" key="1">
    <source>
        <dbReference type="ARBA" id="ARBA00004167"/>
    </source>
</evidence>
<dbReference type="GO" id="GO:0005886">
    <property type="term" value="C:plasma membrane"/>
    <property type="evidence" value="ECO:0007669"/>
    <property type="project" value="InterPro"/>
</dbReference>
<dbReference type="InterPro" id="IPR020894">
    <property type="entry name" value="Cadherin_CS"/>
</dbReference>
<evidence type="ECO:0000256" key="8">
    <source>
        <dbReference type="PROSITE-ProRule" id="PRU00043"/>
    </source>
</evidence>
<evidence type="ECO:0000256" key="7">
    <source>
        <dbReference type="ARBA" id="ARBA00023180"/>
    </source>
</evidence>
<keyword evidence="3" id="KW-0677">Repeat</keyword>
<evidence type="ECO:0000256" key="2">
    <source>
        <dbReference type="ARBA" id="ARBA00022692"/>
    </source>
</evidence>
<dbReference type="EMBL" id="SEYY01000082">
    <property type="protein sequence ID" value="KAB7508063.1"/>
    <property type="molecule type" value="Genomic_DNA"/>
</dbReference>
<comment type="caution">
    <text evidence="10">The sequence shown here is derived from an EMBL/GenBank/DDBJ whole genome shotgun (WGS) entry which is preliminary data.</text>
</comment>
<keyword evidence="4 8" id="KW-0106">Calcium</keyword>
<dbReference type="Proteomes" id="UP000326759">
    <property type="component" value="Unassembled WGS sequence"/>
</dbReference>
<sequence length="172" mass="18491">IQAVEMHKGRALQHTFGEVEALALNEAWVHLIVNDVNDNPPVFLPASSPLVAAVSVDAMIGDTVARVEAVDADEGINKVLRYAIIPTTISTRSISYFALDTSSGELKVAGELKDIAGHMVSFDIRATDRAGDKQGNNSTTSAFIHVLVQSSQLILELNAPPTEIHLHIESLQ</sequence>
<accession>A0A5N5TPF6</accession>